<dbReference type="SUPFAM" id="SSF53067">
    <property type="entry name" value="Actin-like ATPase domain"/>
    <property type="match status" value="2"/>
</dbReference>
<protein>
    <recommendedName>
        <fullName evidence="2">Guanosine-5'-triphosphate,3'-diphosphate pyrophosphatase</fullName>
        <ecNumber evidence="2">3.6.1.40</ecNumber>
    </recommendedName>
    <alternativeName>
        <fullName evidence="2">Guanosine pentaphosphate phosphohydrolase</fullName>
    </alternativeName>
    <alternativeName>
        <fullName evidence="2">pppGpp-5'-phosphohydrolase</fullName>
    </alternativeName>
</protein>
<dbReference type="PIRSF" id="PIRSF001267">
    <property type="entry name" value="Pyrophosphatase_GppA_Ppx"/>
    <property type="match status" value="1"/>
</dbReference>
<dbReference type="InterPro" id="IPR043129">
    <property type="entry name" value="ATPase_NBD"/>
</dbReference>
<keyword evidence="3" id="KW-1133">Transmembrane helix</keyword>
<reference evidence="6" key="1">
    <citation type="submission" date="2022-06" db="EMBL/GenBank/DDBJ databases">
        <authorList>
            <person name="Goudenege D."/>
            <person name="Le Roux F."/>
        </authorList>
    </citation>
    <scope>NUCLEOTIDE SEQUENCE</scope>
    <source>
        <strain evidence="6">12-063</strain>
    </source>
</reference>
<dbReference type="InterPro" id="IPR023709">
    <property type="entry name" value="Guo-5TP_3DP_PyrP"/>
</dbReference>
<dbReference type="InterPro" id="IPR030673">
    <property type="entry name" value="PyroPPase_GppA_Ppx"/>
</dbReference>
<dbReference type="Gene3D" id="3.30.420.40">
    <property type="match status" value="1"/>
</dbReference>
<evidence type="ECO:0000313" key="7">
    <source>
        <dbReference type="Proteomes" id="UP001152658"/>
    </source>
</evidence>
<keyword evidence="1 2" id="KW-0378">Hydrolase</keyword>
<evidence type="ECO:0000259" key="5">
    <source>
        <dbReference type="Pfam" id="PF21447"/>
    </source>
</evidence>
<comment type="caution">
    <text evidence="6">The sequence shown here is derived from an EMBL/GenBank/DDBJ whole genome shotgun (WGS) entry which is preliminary data.</text>
</comment>
<feature type="domain" description="Ppx/GppA phosphatase C-terminal" evidence="5">
    <location>
        <begin position="365"/>
        <end position="536"/>
    </location>
</feature>
<comment type="pathway">
    <text evidence="2">Purine metabolism; ppGpp biosynthesis; ppGpp from GTP: step 2/2.</text>
</comment>
<dbReference type="Proteomes" id="UP001152658">
    <property type="component" value="Unassembled WGS sequence"/>
</dbReference>
<feature type="domain" description="Ppx/GppA phosphatase N-terminal" evidence="4">
    <location>
        <begin position="78"/>
        <end position="358"/>
    </location>
</feature>
<evidence type="ECO:0000256" key="3">
    <source>
        <dbReference type="SAM" id="Phobius"/>
    </source>
</evidence>
<dbReference type="Gene3D" id="3.30.420.150">
    <property type="entry name" value="Exopolyphosphatase. Domain 2"/>
    <property type="match status" value="1"/>
</dbReference>
<name>A0ABM9FTQ3_9VIBR</name>
<keyword evidence="3" id="KW-0472">Membrane</keyword>
<dbReference type="SUPFAM" id="SSF109604">
    <property type="entry name" value="HD-domain/PDEase-like"/>
    <property type="match status" value="1"/>
</dbReference>
<evidence type="ECO:0000259" key="4">
    <source>
        <dbReference type="Pfam" id="PF02541"/>
    </source>
</evidence>
<sequence length="552" mass="61181">MLQLSLKTFQHQYVCVVAARNNVVPIITVLVLAIIASRKTVDHVNRIRIRVLNSFMSKAASSPLYAAIDLGSNSFHMLIVRHINGSVQTMAKIKRKVRLAAGLNDNNQLSHEAMQRGWDCLSLFAERLQDIPASNIRIVGTATLRTATNVDLFLTKANSILGHQINVISGEEEAATIYKGVAHTSGGLGRRLVVDIGGASTELIIGEGFEAKALTSLKMGCVTWLERHFKDRQLNVTNFNQAIEAAKQTLEPILEQYSQLGWNVCVGASGTVQALQEIMLAQGMDEVITHAKLKRLQKQAMLADHLEELEIEGLTLERALVFPSGLSILIAIFELLNIESMTLAGGALREGLVYEMVDELRQNDIRARTINSVQARYQIDIEYAQQVSKLTLSLLQQCGGEDWVAEPQAAMLLSTAAQLHEIGLAIDFKKGGEHSAYLLQNLDLPGYTRAQKHFLAEVVRRYREQLYSLPEQHALSANSGKRVLRLLRLAVLLSHRRNSQLEPTFTLHAQDDQLTLTLQASWLKANPLTAAELEIEANRQTDIGWPLAIENS</sequence>
<comment type="function">
    <text evidence="2">Catalyzes the conversion of pppGpp to ppGpp. Guanosine pentaphosphate (pppGpp) is a cytoplasmic signaling molecule which together with ppGpp controls the 'stringent response', an adaptive process that allows bacteria to respond to amino acid starvation, resulting in the coordinated regulation of numerous cellular activities.</text>
</comment>
<evidence type="ECO:0000313" key="6">
    <source>
        <dbReference type="EMBL" id="CAH8240832.1"/>
    </source>
</evidence>
<dbReference type="Gene3D" id="1.10.3210.10">
    <property type="entry name" value="Hypothetical protein af1432"/>
    <property type="match status" value="1"/>
</dbReference>
<gene>
    <name evidence="6" type="primary">gpp</name>
    <name evidence="2" type="synonym">gppA</name>
    <name evidence="6" type="ORF">VAE063_970009</name>
</gene>
<keyword evidence="3" id="KW-0812">Transmembrane</keyword>
<dbReference type="HAMAP" id="MF_01550">
    <property type="entry name" value="GppA"/>
    <property type="match status" value="1"/>
</dbReference>
<organism evidence="6 7">
    <name type="scientific">Vibrio aestuarianus</name>
    <dbReference type="NCBI Taxonomy" id="28171"/>
    <lineage>
        <taxon>Bacteria</taxon>
        <taxon>Pseudomonadati</taxon>
        <taxon>Pseudomonadota</taxon>
        <taxon>Gammaproteobacteria</taxon>
        <taxon>Vibrionales</taxon>
        <taxon>Vibrionaceae</taxon>
        <taxon>Vibrio</taxon>
    </lineage>
</organism>
<dbReference type="InterPro" id="IPR050273">
    <property type="entry name" value="GppA/Ppx_hydrolase"/>
</dbReference>
<dbReference type="Pfam" id="PF21447">
    <property type="entry name" value="Ppx-GppA_III"/>
    <property type="match status" value="1"/>
</dbReference>
<feature type="transmembrane region" description="Helical" evidence="3">
    <location>
        <begin position="12"/>
        <end position="36"/>
    </location>
</feature>
<dbReference type="EC" id="3.6.1.40" evidence="2"/>
<comment type="similarity">
    <text evidence="2">Belongs to the GppA/Ppx family. GppA subfamily.</text>
</comment>
<evidence type="ECO:0000256" key="1">
    <source>
        <dbReference type="ARBA" id="ARBA00022801"/>
    </source>
</evidence>
<evidence type="ECO:0000256" key="2">
    <source>
        <dbReference type="HAMAP-Rule" id="MF_01550"/>
    </source>
</evidence>
<keyword evidence="7" id="KW-1185">Reference proteome</keyword>
<dbReference type="InterPro" id="IPR048950">
    <property type="entry name" value="Ppx_GppA_C"/>
</dbReference>
<dbReference type="Pfam" id="PF02541">
    <property type="entry name" value="Ppx-GppA"/>
    <property type="match status" value="1"/>
</dbReference>
<dbReference type="EMBL" id="CALYLK010000138">
    <property type="protein sequence ID" value="CAH8240832.1"/>
    <property type="molecule type" value="Genomic_DNA"/>
</dbReference>
<dbReference type="InterPro" id="IPR003695">
    <property type="entry name" value="Ppx_GppA_N"/>
</dbReference>
<dbReference type="GO" id="GO:0008894">
    <property type="term" value="F:guanosine-5'-triphosphate,3'-diphosphate diphosphatase activity"/>
    <property type="evidence" value="ECO:0007669"/>
    <property type="project" value="UniProtKB-EC"/>
</dbReference>
<proteinExistence type="inferred from homology"/>
<comment type="catalytic activity">
    <reaction evidence="2">
        <text>guanosine 3'-diphosphate 5'-triphosphate + H2O = guanosine 3',5'-bis(diphosphate) + phosphate + H(+)</text>
        <dbReference type="Rhea" id="RHEA:13073"/>
        <dbReference type="ChEBI" id="CHEBI:15377"/>
        <dbReference type="ChEBI" id="CHEBI:15378"/>
        <dbReference type="ChEBI" id="CHEBI:43474"/>
        <dbReference type="ChEBI" id="CHEBI:77828"/>
        <dbReference type="ChEBI" id="CHEBI:142410"/>
        <dbReference type="EC" id="3.6.1.40"/>
    </reaction>
</comment>
<dbReference type="PANTHER" id="PTHR30005:SF0">
    <property type="entry name" value="RETROGRADE REGULATION PROTEIN 2"/>
    <property type="match status" value="1"/>
</dbReference>
<accession>A0ABM9FTQ3</accession>
<dbReference type="NCBIfam" id="NF008260">
    <property type="entry name" value="PRK11031.1"/>
    <property type="match status" value="1"/>
</dbReference>
<dbReference type="PANTHER" id="PTHR30005">
    <property type="entry name" value="EXOPOLYPHOSPHATASE"/>
    <property type="match status" value="1"/>
</dbReference>